<dbReference type="GO" id="GO:0005886">
    <property type="term" value="C:plasma membrane"/>
    <property type="evidence" value="ECO:0007669"/>
    <property type="project" value="UniProtKB-SubCell"/>
</dbReference>
<evidence type="ECO:0000256" key="1">
    <source>
        <dbReference type="ARBA" id="ARBA00004651"/>
    </source>
</evidence>
<dbReference type="AlphaFoldDB" id="A0AB73T4N2"/>
<accession>A0AB73T4N2</accession>
<evidence type="ECO:0000256" key="5">
    <source>
        <dbReference type="ARBA" id="ARBA00022989"/>
    </source>
</evidence>
<dbReference type="Gene3D" id="1.10.3720.10">
    <property type="entry name" value="MetI-like"/>
    <property type="match status" value="1"/>
</dbReference>
<feature type="transmembrane region" description="Helical" evidence="7">
    <location>
        <begin position="255"/>
        <end position="280"/>
    </location>
</feature>
<feature type="domain" description="ABC transmembrane type-1" evidence="8">
    <location>
        <begin position="68"/>
        <end position="279"/>
    </location>
</feature>
<feature type="transmembrane region" description="Helical" evidence="7">
    <location>
        <begin position="12"/>
        <end position="37"/>
    </location>
</feature>
<protein>
    <submittedName>
        <fullName evidence="9">Carbohydrate ABC transporter membrane protein 1 (CUT1 family)</fullName>
    </submittedName>
</protein>
<dbReference type="InterPro" id="IPR051393">
    <property type="entry name" value="ABC_transporter_permease"/>
</dbReference>
<evidence type="ECO:0000313" key="9">
    <source>
        <dbReference type="EMBL" id="PWJ75626.1"/>
    </source>
</evidence>
<keyword evidence="3" id="KW-1003">Cell membrane</keyword>
<evidence type="ECO:0000256" key="6">
    <source>
        <dbReference type="ARBA" id="ARBA00023136"/>
    </source>
</evidence>
<evidence type="ECO:0000313" key="10">
    <source>
        <dbReference type="Proteomes" id="UP000245412"/>
    </source>
</evidence>
<dbReference type="PANTHER" id="PTHR30193:SF37">
    <property type="entry name" value="INNER MEMBRANE ABC TRANSPORTER PERMEASE PROTEIN YCJO"/>
    <property type="match status" value="1"/>
</dbReference>
<evidence type="ECO:0000259" key="8">
    <source>
        <dbReference type="PROSITE" id="PS50928"/>
    </source>
</evidence>
<dbReference type="GO" id="GO:0055085">
    <property type="term" value="P:transmembrane transport"/>
    <property type="evidence" value="ECO:0007669"/>
    <property type="project" value="InterPro"/>
</dbReference>
<name>A0AB73T4N2_9FIRM</name>
<proteinExistence type="inferred from homology"/>
<comment type="similarity">
    <text evidence="7">Belongs to the binding-protein-dependent transport system permease family.</text>
</comment>
<comment type="caution">
    <text evidence="9">The sequence shown here is derived from an EMBL/GenBank/DDBJ whole genome shotgun (WGS) entry which is preliminary data.</text>
</comment>
<feature type="transmembrane region" description="Helical" evidence="7">
    <location>
        <begin position="101"/>
        <end position="122"/>
    </location>
</feature>
<keyword evidence="10" id="KW-1185">Reference proteome</keyword>
<dbReference type="InterPro" id="IPR035906">
    <property type="entry name" value="MetI-like_sf"/>
</dbReference>
<keyword evidence="2 7" id="KW-0813">Transport</keyword>
<evidence type="ECO:0000256" key="4">
    <source>
        <dbReference type="ARBA" id="ARBA00022692"/>
    </source>
</evidence>
<reference evidence="9 10" key="1">
    <citation type="submission" date="2018-05" db="EMBL/GenBank/DDBJ databases">
        <authorList>
            <person name="Goeker M."/>
            <person name="Huntemann M."/>
            <person name="Clum A."/>
            <person name="Pillay M."/>
            <person name="Palaniappan K."/>
            <person name="Varghese N."/>
            <person name="Mikhailova N."/>
            <person name="Stamatis D."/>
            <person name="Reddy T."/>
            <person name="Daum C."/>
            <person name="Shapiro N."/>
            <person name="Ivanova N."/>
            <person name="Kyrpides N."/>
            <person name="Woyke T."/>
        </authorList>
    </citation>
    <scope>NUCLEOTIDE SEQUENCE [LARGE SCALE GENOMIC DNA]</scope>
    <source>
        <strain evidence="9 10">DSM 26524</strain>
    </source>
</reference>
<evidence type="ECO:0000256" key="7">
    <source>
        <dbReference type="RuleBase" id="RU363032"/>
    </source>
</evidence>
<dbReference type="Pfam" id="PF00528">
    <property type="entry name" value="BPD_transp_1"/>
    <property type="match status" value="1"/>
</dbReference>
<dbReference type="SUPFAM" id="SSF161098">
    <property type="entry name" value="MetI-like"/>
    <property type="match status" value="1"/>
</dbReference>
<feature type="transmembrane region" description="Helical" evidence="7">
    <location>
        <begin position="153"/>
        <end position="175"/>
    </location>
</feature>
<dbReference type="CDD" id="cd06261">
    <property type="entry name" value="TM_PBP2"/>
    <property type="match status" value="1"/>
</dbReference>
<keyword evidence="6 7" id="KW-0472">Membrane</keyword>
<comment type="subcellular location">
    <subcellularLocation>
        <location evidence="1 7">Cell membrane</location>
        <topology evidence="1 7">Multi-pass membrane protein</topology>
    </subcellularLocation>
</comment>
<dbReference type="PROSITE" id="PS50928">
    <property type="entry name" value="ABC_TM1"/>
    <property type="match status" value="1"/>
</dbReference>
<gene>
    <name evidence="9" type="ORF">C7383_106196</name>
</gene>
<organism evidence="9 10">
    <name type="scientific">Murimonas intestini</name>
    <dbReference type="NCBI Taxonomy" id="1337051"/>
    <lineage>
        <taxon>Bacteria</taxon>
        <taxon>Bacillati</taxon>
        <taxon>Bacillota</taxon>
        <taxon>Clostridia</taxon>
        <taxon>Lachnospirales</taxon>
        <taxon>Lachnospiraceae</taxon>
        <taxon>Murimonas</taxon>
    </lineage>
</organism>
<dbReference type="PANTHER" id="PTHR30193">
    <property type="entry name" value="ABC TRANSPORTER PERMEASE PROTEIN"/>
    <property type="match status" value="1"/>
</dbReference>
<dbReference type="Proteomes" id="UP000245412">
    <property type="component" value="Unassembled WGS sequence"/>
</dbReference>
<feature type="transmembrane region" description="Helical" evidence="7">
    <location>
        <begin position="72"/>
        <end position="94"/>
    </location>
</feature>
<keyword evidence="4 7" id="KW-0812">Transmembrane</keyword>
<dbReference type="RefSeq" id="WP_257497641.1">
    <property type="nucleotide sequence ID" value="NZ_JANKBI010000004.1"/>
</dbReference>
<evidence type="ECO:0000256" key="3">
    <source>
        <dbReference type="ARBA" id="ARBA00022475"/>
    </source>
</evidence>
<keyword evidence="5 7" id="KW-1133">Transmembrane helix</keyword>
<dbReference type="InterPro" id="IPR000515">
    <property type="entry name" value="MetI-like"/>
</dbReference>
<evidence type="ECO:0000256" key="2">
    <source>
        <dbReference type="ARBA" id="ARBA00022448"/>
    </source>
</evidence>
<sequence>MSAKRLKGRMYPIYFMIPALVIYIVIFIIPTFSSFFYSFTKWTLTDWDFIGWDNYKTFFSEPSLRIGLKNTLIYGFGTSFGKVVIALLLAVLLTKGLKIQGYLRTVIFFPTLLSALAVGFTFKSLMHPTTGLINTALGALGAGSIHWLTNEKIALFSVMGIDIWKGLGVATLIYITGIQSIPKDYYEAAKIDGASGGQSFRFITLPLIRTAMNSVITLSLIGGLRNFDLVYSTTGGGPGFATELMTTVTYRMFAAGLYGLSTVGNVVLFLIITAIAFPLYGYLGKKEVEM</sequence>
<dbReference type="EMBL" id="QGGY01000006">
    <property type="protein sequence ID" value="PWJ75626.1"/>
    <property type="molecule type" value="Genomic_DNA"/>
</dbReference>